<name>A0A0F9D069_9ZZZZ</name>
<dbReference type="InterPro" id="IPR001279">
    <property type="entry name" value="Metallo-B-lactamas"/>
</dbReference>
<protein>
    <recommendedName>
        <fullName evidence="1">Metallo-beta-lactamase domain-containing protein</fullName>
    </recommendedName>
</protein>
<dbReference type="AlphaFoldDB" id="A0A0F9D069"/>
<dbReference type="GO" id="GO:0042781">
    <property type="term" value="F:3'-tRNA processing endoribonuclease activity"/>
    <property type="evidence" value="ECO:0007669"/>
    <property type="project" value="TreeGrafter"/>
</dbReference>
<organism evidence="2">
    <name type="scientific">marine sediment metagenome</name>
    <dbReference type="NCBI Taxonomy" id="412755"/>
    <lineage>
        <taxon>unclassified sequences</taxon>
        <taxon>metagenomes</taxon>
        <taxon>ecological metagenomes</taxon>
    </lineage>
</organism>
<comment type="caution">
    <text evidence="2">The sequence shown here is derived from an EMBL/GenBank/DDBJ whole genome shotgun (WGS) entry which is preliminary data.</text>
</comment>
<dbReference type="PANTHER" id="PTHR46018:SF2">
    <property type="entry name" value="ZINC PHOSPHODIESTERASE ELAC PROTEIN 1"/>
    <property type="match status" value="1"/>
</dbReference>
<dbReference type="SMART" id="SM00849">
    <property type="entry name" value="Lactamase_B"/>
    <property type="match status" value="1"/>
</dbReference>
<dbReference type="Pfam" id="PF12706">
    <property type="entry name" value="Lactamase_B_2"/>
    <property type="match status" value="1"/>
</dbReference>
<feature type="domain" description="Metallo-beta-lactamase" evidence="1">
    <location>
        <begin position="18"/>
        <end position="211"/>
    </location>
</feature>
<sequence length="244" mass="27293">MQLIVLGSSASYALPGEATSGYLIKSKEHSIIIDMGTGSFSNLFRWQDPADIEALVLSHLHVDHFADIYPLRLFLNFDRPEKILEVYAPEKAGEKLSCMLSPKGGKIFQRVFDFKEIYEGTQEIGPFKLTFVNMVHDIDSFAIKIEAEGKSLVYSSDTTYNEKLVRLAKNADLLLAEATLDVKMEGVDHMTASETGKLAREANAKMLVLTHIWPTFKDKHALERAAENYDGDIECAGVNKVFEI</sequence>
<gene>
    <name evidence="2" type="ORF">LCGC14_2338770</name>
</gene>
<evidence type="ECO:0000313" key="2">
    <source>
        <dbReference type="EMBL" id="KKL47116.1"/>
    </source>
</evidence>
<dbReference type="SUPFAM" id="SSF56281">
    <property type="entry name" value="Metallo-hydrolase/oxidoreductase"/>
    <property type="match status" value="1"/>
</dbReference>
<dbReference type="Gene3D" id="3.60.15.10">
    <property type="entry name" value="Ribonuclease Z/Hydroxyacylglutathione hydrolase-like"/>
    <property type="match status" value="1"/>
</dbReference>
<proteinExistence type="predicted"/>
<reference evidence="2" key="1">
    <citation type="journal article" date="2015" name="Nature">
        <title>Complex archaea that bridge the gap between prokaryotes and eukaryotes.</title>
        <authorList>
            <person name="Spang A."/>
            <person name="Saw J.H."/>
            <person name="Jorgensen S.L."/>
            <person name="Zaremba-Niedzwiedzka K."/>
            <person name="Martijn J."/>
            <person name="Lind A.E."/>
            <person name="van Eijk R."/>
            <person name="Schleper C."/>
            <person name="Guy L."/>
            <person name="Ettema T.J."/>
        </authorList>
    </citation>
    <scope>NUCLEOTIDE SEQUENCE</scope>
</reference>
<accession>A0A0F9D069</accession>
<dbReference type="CDD" id="cd07716">
    <property type="entry name" value="RNaseZ_short-form-like_MBL-fold"/>
    <property type="match status" value="1"/>
</dbReference>
<evidence type="ECO:0000259" key="1">
    <source>
        <dbReference type="SMART" id="SM00849"/>
    </source>
</evidence>
<dbReference type="PANTHER" id="PTHR46018">
    <property type="entry name" value="ZINC PHOSPHODIESTERASE ELAC PROTEIN 1"/>
    <property type="match status" value="1"/>
</dbReference>
<dbReference type="EMBL" id="LAZR01033786">
    <property type="protein sequence ID" value="KKL47116.1"/>
    <property type="molecule type" value="Genomic_DNA"/>
</dbReference>
<dbReference type="InterPro" id="IPR036866">
    <property type="entry name" value="RibonucZ/Hydroxyglut_hydro"/>
</dbReference>